<dbReference type="InterPro" id="IPR018841">
    <property type="entry name" value="DUF2442"/>
</dbReference>
<keyword evidence="2" id="KW-1185">Reference proteome</keyword>
<dbReference type="EMBL" id="SDPV01000002">
    <property type="protein sequence ID" value="RXZ64538.1"/>
    <property type="molecule type" value="Genomic_DNA"/>
</dbReference>
<organism evidence="1 2">
    <name type="scientific">Pelagerythrobacter rhizovicinus</name>
    <dbReference type="NCBI Taxonomy" id="2268576"/>
    <lineage>
        <taxon>Bacteria</taxon>
        <taxon>Pseudomonadati</taxon>
        <taxon>Pseudomonadota</taxon>
        <taxon>Alphaproteobacteria</taxon>
        <taxon>Sphingomonadales</taxon>
        <taxon>Erythrobacteraceae</taxon>
        <taxon>Pelagerythrobacter</taxon>
    </lineage>
</organism>
<gene>
    <name evidence="1" type="ORF">ETX26_11660</name>
</gene>
<sequence length="85" mass="9667">MTEFPEPKEVRFDEASFWVTLSDGRVIGVPIAWYPRLMSATREQLEKVELSASGMHWDEIDEDISVRGILMGHKAFRPQSAAMAN</sequence>
<protein>
    <submittedName>
        <fullName evidence="1">DUF2442 domain-containing protein</fullName>
    </submittedName>
</protein>
<evidence type="ECO:0000313" key="2">
    <source>
        <dbReference type="Proteomes" id="UP000293623"/>
    </source>
</evidence>
<proteinExistence type="predicted"/>
<comment type="caution">
    <text evidence="1">The sequence shown here is derived from an EMBL/GenBank/DDBJ whole genome shotgun (WGS) entry which is preliminary data.</text>
</comment>
<dbReference type="Gene3D" id="3.30.2020.40">
    <property type="entry name" value="Uncharacterised protein PF10387, DUF2442"/>
    <property type="match status" value="1"/>
</dbReference>
<name>A0A4Q2KHE4_9SPHN</name>
<dbReference type="RefSeq" id="WP_129524845.1">
    <property type="nucleotide sequence ID" value="NZ_SDPV01000002.1"/>
</dbReference>
<evidence type="ECO:0000313" key="1">
    <source>
        <dbReference type="EMBL" id="RXZ64538.1"/>
    </source>
</evidence>
<dbReference type="Pfam" id="PF10387">
    <property type="entry name" value="DUF2442"/>
    <property type="match status" value="1"/>
</dbReference>
<dbReference type="Proteomes" id="UP000293623">
    <property type="component" value="Unassembled WGS sequence"/>
</dbReference>
<accession>A0A4Q2KHE4</accession>
<dbReference type="OrthoDB" id="337884at2"/>
<dbReference type="AlphaFoldDB" id="A0A4Q2KHE4"/>
<reference evidence="1 2" key="1">
    <citation type="submission" date="2019-01" db="EMBL/GenBank/DDBJ databases">
        <title>Altererythrobacter rhizovicinus sp. nov., isolated from the rhizosphere soil of Haloxylon ammodendron.</title>
        <authorList>
            <person name="Li H.-P."/>
            <person name="Gou J.-Y."/>
            <person name="Yao D."/>
            <person name="Han Q.-Q."/>
            <person name="Shao K.-Z."/>
            <person name="Zhao Q."/>
            <person name="Zhang J.-L."/>
        </authorList>
    </citation>
    <scope>NUCLEOTIDE SEQUENCE [LARGE SCALE GENOMIC DNA]</scope>
    <source>
        <strain evidence="1 2">AY-3R</strain>
    </source>
</reference>